<dbReference type="AlphaFoldDB" id="A0A0D3JKG5"/>
<reference evidence="3" key="2">
    <citation type="submission" date="2024-10" db="UniProtKB">
        <authorList>
            <consortium name="EnsemblProtists"/>
        </authorList>
    </citation>
    <scope>IDENTIFICATION</scope>
</reference>
<dbReference type="KEGG" id="ehx:EMIHUDRAFT_207029"/>
<evidence type="ECO:0000256" key="1">
    <source>
        <dbReference type="SAM" id="MobiDB-lite"/>
    </source>
</evidence>
<dbReference type="HOGENOM" id="CLU_652884_0_0_1"/>
<keyword evidence="2" id="KW-0812">Transmembrane</keyword>
<feature type="transmembrane region" description="Helical" evidence="2">
    <location>
        <begin position="38"/>
        <end position="60"/>
    </location>
</feature>
<evidence type="ECO:0008006" key="5">
    <source>
        <dbReference type="Google" id="ProtNLM"/>
    </source>
</evidence>
<feature type="region of interest" description="Disordered" evidence="1">
    <location>
        <begin position="180"/>
        <end position="201"/>
    </location>
</feature>
<name>A0A0D3JKG5_EMIH1</name>
<protein>
    <recommendedName>
        <fullName evidence="5">RNase NYN domain-containing protein</fullName>
    </recommendedName>
</protein>
<dbReference type="EnsemblProtists" id="EOD24000">
    <property type="protein sequence ID" value="EOD24000"/>
    <property type="gene ID" value="EMIHUDRAFT_207029"/>
</dbReference>
<organism evidence="3 4">
    <name type="scientific">Emiliania huxleyi (strain CCMP1516)</name>
    <dbReference type="NCBI Taxonomy" id="280463"/>
    <lineage>
        <taxon>Eukaryota</taxon>
        <taxon>Haptista</taxon>
        <taxon>Haptophyta</taxon>
        <taxon>Prymnesiophyceae</taxon>
        <taxon>Isochrysidales</taxon>
        <taxon>Noelaerhabdaceae</taxon>
        <taxon>Emiliania</taxon>
    </lineage>
</organism>
<sequence>MGSAAGRRPLPPSTLRIPLALGAGYGVFFFERAAPLRLVVLLLSLFHCVVGPACAVAFLGPSSRGGLLGLLGLLGSFDSLDSLDSLDCLTHATRAAPVVLLAGRPPRRPVSRFLACSGLGGQRLGWTFVASANRIEILFAFPCFFEQRYGPANRGRVSGDSLLSARKQIALVRAYRARQRTGVRPPKERTSFRRKSNGADAAAEAASSELGELPRGKYNTTAVPLLLVDGYNVIGYWARLKKRPQSAPHNGGWSAPPNLTLPSLDRLLLDDLVEYNSPKRYDIVVVFDSAGTGSRSDHVESYLGLGVVFTPSADLYIEQELRRIAAEGQRPVWAATADRAIQVAATNYGANVMSTKRLVEELKGSRAASATLVGEWNRQESSRRPVFLEDQVGAVQRGVLSGSLQGKLTQRERKALERGVE</sequence>
<dbReference type="RefSeq" id="XP_005776429.1">
    <property type="nucleotide sequence ID" value="XM_005776372.1"/>
</dbReference>
<dbReference type="GeneID" id="17269546"/>
<keyword evidence="2" id="KW-1133">Transmembrane helix</keyword>
<dbReference type="PANTHER" id="PTHR34547">
    <property type="entry name" value="YACP-LIKE NYN DOMAIN PROTEIN"/>
    <property type="match status" value="1"/>
</dbReference>
<dbReference type="Proteomes" id="UP000013827">
    <property type="component" value="Unassembled WGS sequence"/>
</dbReference>
<evidence type="ECO:0000256" key="2">
    <source>
        <dbReference type="SAM" id="Phobius"/>
    </source>
</evidence>
<dbReference type="STRING" id="2903.R1EBJ1"/>
<evidence type="ECO:0000313" key="4">
    <source>
        <dbReference type="Proteomes" id="UP000013827"/>
    </source>
</evidence>
<keyword evidence="2" id="KW-0472">Membrane</keyword>
<evidence type="ECO:0000313" key="3">
    <source>
        <dbReference type="EnsemblProtists" id="EOD24000"/>
    </source>
</evidence>
<dbReference type="InterPro" id="IPR010298">
    <property type="entry name" value="YacP-like"/>
</dbReference>
<accession>A0A0D3JKG5</accession>
<proteinExistence type="predicted"/>
<dbReference type="Pfam" id="PF05991">
    <property type="entry name" value="NYN_YacP"/>
    <property type="match status" value="1"/>
</dbReference>
<keyword evidence="4" id="KW-1185">Reference proteome</keyword>
<reference evidence="4" key="1">
    <citation type="journal article" date="2013" name="Nature">
        <title>Pan genome of the phytoplankton Emiliania underpins its global distribution.</title>
        <authorList>
            <person name="Read B.A."/>
            <person name="Kegel J."/>
            <person name="Klute M.J."/>
            <person name="Kuo A."/>
            <person name="Lefebvre S.C."/>
            <person name="Maumus F."/>
            <person name="Mayer C."/>
            <person name="Miller J."/>
            <person name="Monier A."/>
            <person name="Salamov A."/>
            <person name="Young J."/>
            <person name="Aguilar M."/>
            <person name="Claverie J.M."/>
            <person name="Frickenhaus S."/>
            <person name="Gonzalez K."/>
            <person name="Herman E.K."/>
            <person name="Lin Y.C."/>
            <person name="Napier J."/>
            <person name="Ogata H."/>
            <person name="Sarno A.F."/>
            <person name="Shmutz J."/>
            <person name="Schroeder D."/>
            <person name="de Vargas C."/>
            <person name="Verret F."/>
            <person name="von Dassow P."/>
            <person name="Valentin K."/>
            <person name="Van de Peer Y."/>
            <person name="Wheeler G."/>
            <person name="Dacks J.B."/>
            <person name="Delwiche C.F."/>
            <person name="Dyhrman S.T."/>
            <person name="Glockner G."/>
            <person name="John U."/>
            <person name="Richards T."/>
            <person name="Worden A.Z."/>
            <person name="Zhang X."/>
            <person name="Grigoriev I.V."/>
            <person name="Allen A.E."/>
            <person name="Bidle K."/>
            <person name="Borodovsky M."/>
            <person name="Bowler C."/>
            <person name="Brownlee C."/>
            <person name="Cock J.M."/>
            <person name="Elias M."/>
            <person name="Gladyshev V.N."/>
            <person name="Groth M."/>
            <person name="Guda C."/>
            <person name="Hadaegh A."/>
            <person name="Iglesias-Rodriguez M.D."/>
            <person name="Jenkins J."/>
            <person name="Jones B.M."/>
            <person name="Lawson T."/>
            <person name="Leese F."/>
            <person name="Lindquist E."/>
            <person name="Lobanov A."/>
            <person name="Lomsadze A."/>
            <person name="Malik S.B."/>
            <person name="Marsh M.E."/>
            <person name="Mackinder L."/>
            <person name="Mock T."/>
            <person name="Mueller-Roeber B."/>
            <person name="Pagarete A."/>
            <person name="Parker M."/>
            <person name="Probert I."/>
            <person name="Quesneville H."/>
            <person name="Raines C."/>
            <person name="Rensing S.A."/>
            <person name="Riano-Pachon D.M."/>
            <person name="Richier S."/>
            <person name="Rokitta S."/>
            <person name="Shiraiwa Y."/>
            <person name="Soanes D.M."/>
            <person name="van der Giezen M."/>
            <person name="Wahlund T.M."/>
            <person name="Williams B."/>
            <person name="Wilson W."/>
            <person name="Wolfe G."/>
            <person name="Wurch L.L."/>
        </authorList>
    </citation>
    <scope>NUCLEOTIDE SEQUENCE</scope>
</reference>
<dbReference type="PANTHER" id="PTHR34547:SF1">
    <property type="entry name" value="YACP-LIKE NYN DOMAIN PROTEIN"/>
    <property type="match status" value="1"/>
</dbReference>
<dbReference type="PaxDb" id="2903-EOD24000"/>